<accession>A0A3M9N6K4</accession>
<keyword evidence="3" id="KW-1185">Reference proteome</keyword>
<protein>
    <submittedName>
        <fullName evidence="2">Uncharacterized protein</fullName>
    </submittedName>
</protein>
<dbReference type="AlphaFoldDB" id="A0A3M9N6K4"/>
<evidence type="ECO:0000313" key="3">
    <source>
        <dbReference type="Proteomes" id="UP000267223"/>
    </source>
</evidence>
<comment type="caution">
    <text evidence="2">The sequence shown here is derived from an EMBL/GenBank/DDBJ whole genome shotgun (WGS) entry which is preliminary data.</text>
</comment>
<evidence type="ECO:0000256" key="1">
    <source>
        <dbReference type="SAM" id="Phobius"/>
    </source>
</evidence>
<keyword evidence="1" id="KW-0472">Membrane</keyword>
<keyword evidence="1" id="KW-1133">Transmembrane helix</keyword>
<name>A0A3M9N6K4_9BACT</name>
<evidence type="ECO:0000313" key="2">
    <source>
        <dbReference type="EMBL" id="RNI33389.1"/>
    </source>
</evidence>
<keyword evidence="1" id="KW-0812">Transmembrane</keyword>
<proteinExistence type="predicted"/>
<dbReference type="Proteomes" id="UP000267223">
    <property type="component" value="Unassembled WGS sequence"/>
</dbReference>
<dbReference type="EMBL" id="RJJR01000021">
    <property type="protein sequence ID" value="RNI33389.1"/>
    <property type="molecule type" value="Genomic_DNA"/>
</dbReference>
<organism evidence="2 3">
    <name type="scientific">Hanamia caeni</name>
    <dbReference type="NCBI Taxonomy" id="2294116"/>
    <lineage>
        <taxon>Bacteria</taxon>
        <taxon>Pseudomonadati</taxon>
        <taxon>Bacteroidota</taxon>
        <taxon>Chitinophagia</taxon>
        <taxon>Chitinophagales</taxon>
        <taxon>Chitinophagaceae</taxon>
        <taxon>Hanamia</taxon>
    </lineage>
</organism>
<gene>
    <name evidence="2" type="ORF">EFY79_19250</name>
</gene>
<sequence length="68" mass="7904">MQAPCQYSKSRNTINIDQGFHLLFHSKWINKLIFLAIVNGQAEKFFIINNFSICIIILPAMKLFMDTL</sequence>
<reference evidence="2 3" key="1">
    <citation type="submission" date="2018-11" db="EMBL/GenBank/DDBJ databases">
        <title>Draft genome sequence of Ferruginibacter sp. BO-59.</title>
        <authorList>
            <person name="Im W.T."/>
        </authorList>
    </citation>
    <scope>NUCLEOTIDE SEQUENCE [LARGE SCALE GENOMIC DNA]</scope>
    <source>
        <strain evidence="2 3">BO-59</strain>
    </source>
</reference>
<feature type="transmembrane region" description="Helical" evidence="1">
    <location>
        <begin position="45"/>
        <end position="65"/>
    </location>
</feature>